<dbReference type="AlphaFoldDB" id="A0A811G484"/>
<gene>
    <name evidence="3" type="ORF">CIP107547_01023</name>
</gene>
<feature type="transmembrane region" description="Helical" evidence="2">
    <location>
        <begin position="333"/>
        <end position="353"/>
    </location>
</feature>
<feature type="transmembrane region" description="Helical" evidence="2">
    <location>
        <begin position="272"/>
        <end position="299"/>
    </location>
</feature>
<dbReference type="Proteomes" id="UP000480222">
    <property type="component" value="Unassembled WGS sequence"/>
</dbReference>
<organism evidence="3 4">
    <name type="scientific">Corynebacterium diphtheriae</name>
    <dbReference type="NCBI Taxonomy" id="1717"/>
    <lineage>
        <taxon>Bacteria</taxon>
        <taxon>Bacillati</taxon>
        <taxon>Actinomycetota</taxon>
        <taxon>Actinomycetes</taxon>
        <taxon>Mycobacteriales</taxon>
        <taxon>Corynebacteriaceae</taxon>
        <taxon>Corynebacterium</taxon>
    </lineage>
</organism>
<feature type="compositionally biased region" description="Acidic residues" evidence="1">
    <location>
        <begin position="430"/>
        <end position="473"/>
    </location>
</feature>
<feature type="transmembrane region" description="Helical" evidence="2">
    <location>
        <begin position="151"/>
        <end position="179"/>
    </location>
</feature>
<dbReference type="RefSeq" id="WP_016829442.1">
    <property type="nucleotide sequence ID" value="NZ_JBGNEQ010000001.1"/>
</dbReference>
<evidence type="ECO:0000313" key="3">
    <source>
        <dbReference type="EMBL" id="CAB0596479.1"/>
    </source>
</evidence>
<feature type="compositionally biased region" description="Polar residues" evidence="1">
    <location>
        <begin position="23"/>
        <end position="35"/>
    </location>
</feature>
<name>A0A811G484_CORDP</name>
<dbReference type="EMBL" id="CADDAV010000014">
    <property type="protein sequence ID" value="CAB0596479.1"/>
    <property type="molecule type" value="Genomic_DNA"/>
</dbReference>
<sequence>MNKKSSPQSSPARRPRTRPSGSGVRQSPKDSSYSVQGPGIKLRRFGRKSTDEAVKPVDPTFKSRVRAYFPIVLLPCVVAVIVIIIASLVSLLATNTTMAGLPATIAEGWLVLNLGPATGRGMSIGALPLMPAIFFMWVVSQRVFRAVKQRVSLADLAVVTLGVVGFPLLLTATACAMLYDASSVFDVASPNVVMALATTFLVHGTALVIGMRTRLWKALARRYGVSEDVVDAARLAARLVRNLLLLALVVFVVLLGFHATDVAKSLEGYTPAGTMAVIIVSLLYLPNAVIAVLAVLLGASFEIGEGFVSLMGVGLVPTPAVPLFAAIPGEMAPYALGALVIPFAGVVVTLRGAVKRPAHILLTAAWAAVILAVLGALSSGHLGVYGYVGVLLWLSVALMMAWTLICGFAIFAVELFLKNRAEASVAIAQESEENAPEEAEELEEAETGEPEEEQDVVEVEEPETYELVDDGLDNAEMLESLEINPPTADNDEKVENEGEEETTESDQESDSKPKDDTE</sequence>
<evidence type="ECO:0000256" key="2">
    <source>
        <dbReference type="SAM" id="Phobius"/>
    </source>
</evidence>
<dbReference type="InterPro" id="IPR045931">
    <property type="entry name" value="DUF6350"/>
</dbReference>
<accession>A0A811G484</accession>
<feature type="region of interest" description="Disordered" evidence="1">
    <location>
        <begin position="1"/>
        <end position="37"/>
    </location>
</feature>
<comment type="caution">
    <text evidence="3">The sequence shown here is derived from an EMBL/GenBank/DDBJ whole genome shotgun (WGS) entry which is preliminary data.</text>
</comment>
<feature type="transmembrane region" description="Helical" evidence="2">
    <location>
        <begin position="121"/>
        <end position="139"/>
    </location>
</feature>
<feature type="transmembrane region" description="Helical" evidence="2">
    <location>
        <begin position="71"/>
        <end position="93"/>
    </location>
</feature>
<feature type="transmembrane region" description="Helical" evidence="2">
    <location>
        <begin position="243"/>
        <end position="260"/>
    </location>
</feature>
<feature type="compositionally biased region" description="Low complexity" evidence="1">
    <location>
        <begin position="1"/>
        <end position="22"/>
    </location>
</feature>
<feature type="transmembrane region" description="Helical" evidence="2">
    <location>
        <begin position="384"/>
        <end position="417"/>
    </location>
</feature>
<keyword evidence="2" id="KW-1133">Transmembrane helix</keyword>
<evidence type="ECO:0000313" key="4">
    <source>
        <dbReference type="Proteomes" id="UP000480222"/>
    </source>
</evidence>
<keyword evidence="2" id="KW-0472">Membrane</keyword>
<evidence type="ECO:0000256" key="1">
    <source>
        <dbReference type="SAM" id="MobiDB-lite"/>
    </source>
</evidence>
<feature type="transmembrane region" description="Helical" evidence="2">
    <location>
        <begin position="191"/>
        <end position="211"/>
    </location>
</feature>
<reference evidence="3 4" key="1">
    <citation type="submission" date="2020-02" db="EMBL/GenBank/DDBJ databases">
        <authorList>
            <person name="Brisse S."/>
        </authorList>
    </citation>
    <scope>NUCLEOTIDE SEQUENCE [LARGE SCALE GENOMIC DNA]</scope>
    <source>
        <strain evidence="3">CIP107547</strain>
    </source>
</reference>
<feature type="compositionally biased region" description="Acidic residues" evidence="1">
    <location>
        <begin position="497"/>
        <end position="508"/>
    </location>
</feature>
<feature type="compositionally biased region" description="Basic and acidic residues" evidence="1">
    <location>
        <begin position="509"/>
        <end position="518"/>
    </location>
</feature>
<feature type="region of interest" description="Disordered" evidence="1">
    <location>
        <begin position="429"/>
        <end position="518"/>
    </location>
</feature>
<feature type="transmembrane region" description="Helical" evidence="2">
    <location>
        <begin position="306"/>
        <end position="327"/>
    </location>
</feature>
<proteinExistence type="predicted"/>
<keyword evidence="2" id="KW-0812">Transmembrane</keyword>
<dbReference type="Pfam" id="PF19877">
    <property type="entry name" value="DUF6350"/>
    <property type="match status" value="1"/>
</dbReference>
<feature type="transmembrane region" description="Helical" evidence="2">
    <location>
        <begin position="360"/>
        <end position="378"/>
    </location>
</feature>
<protein>
    <submittedName>
        <fullName evidence="3">PepSY domain-containing protein</fullName>
    </submittedName>
</protein>